<dbReference type="InterPro" id="IPR004358">
    <property type="entry name" value="Sig_transdc_His_kin-like_C"/>
</dbReference>
<evidence type="ECO:0000256" key="1">
    <source>
        <dbReference type="ARBA" id="ARBA00000085"/>
    </source>
</evidence>
<keyword evidence="7 14" id="KW-0418">Kinase</keyword>
<evidence type="ECO:0000256" key="2">
    <source>
        <dbReference type="ARBA" id="ARBA00004141"/>
    </source>
</evidence>
<name>A0A9D1UWD5_9LACO</name>
<comment type="caution">
    <text evidence="14">The sequence shown here is derived from an EMBL/GenBank/DDBJ whole genome shotgun (WGS) entry which is preliminary data.</text>
</comment>
<organism evidence="14 15">
    <name type="scientific">Candidatus Ligilactobacillus excrementigallinarum</name>
    <dbReference type="NCBI Taxonomy" id="2838641"/>
    <lineage>
        <taxon>Bacteria</taxon>
        <taxon>Bacillati</taxon>
        <taxon>Bacillota</taxon>
        <taxon>Bacilli</taxon>
        <taxon>Lactobacillales</taxon>
        <taxon>Lactobacillaceae</taxon>
        <taxon>Ligilactobacillus</taxon>
    </lineage>
</organism>
<dbReference type="SMART" id="SM00387">
    <property type="entry name" value="HATPase_c"/>
    <property type="match status" value="1"/>
</dbReference>
<dbReference type="PROSITE" id="PS50109">
    <property type="entry name" value="HIS_KIN"/>
    <property type="match status" value="1"/>
</dbReference>
<dbReference type="Pfam" id="PF00512">
    <property type="entry name" value="HisKA"/>
    <property type="match status" value="1"/>
</dbReference>
<keyword evidence="6 12" id="KW-0812">Transmembrane</keyword>
<comment type="subcellular location">
    <subcellularLocation>
        <location evidence="2">Membrane</location>
        <topology evidence="2">Multi-pass membrane protein</topology>
    </subcellularLocation>
</comment>
<evidence type="ECO:0000313" key="15">
    <source>
        <dbReference type="Proteomes" id="UP000823963"/>
    </source>
</evidence>
<dbReference type="Gene3D" id="3.30.565.10">
    <property type="entry name" value="Histidine kinase-like ATPase, C-terminal domain"/>
    <property type="match status" value="1"/>
</dbReference>
<dbReference type="InterPro" id="IPR050398">
    <property type="entry name" value="HssS/ArlS-like"/>
</dbReference>
<dbReference type="CDD" id="cd00082">
    <property type="entry name" value="HisKA"/>
    <property type="match status" value="1"/>
</dbReference>
<gene>
    <name evidence="14" type="ORF">H9861_02730</name>
</gene>
<dbReference type="InterPro" id="IPR003661">
    <property type="entry name" value="HisK_dim/P_dom"/>
</dbReference>
<evidence type="ECO:0000256" key="10">
    <source>
        <dbReference type="ARBA" id="ARBA00023136"/>
    </source>
</evidence>
<feature type="domain" description="Histidine kinase" evidence="13">
    <location>
        <begin position="245"/>
        <end position="456"/>
    </location>
</feature>
<evidence type="ECO:0000256" key="8">
    <source>
        <dbReference type="ARBA" id="ARBA00022989"/>
    </source>
</evidence>
<evidence type="ECO:0000256" key="9">
    <source>
        <dbReference type="ARBA" id="ARBA00023012"/>
    </source>
</evidence>
<dbReference type="Gene3D" id="6.10.340.10">
    <property type="match status" value="1"/>
</dbReference>
<feature type="coiled-coil region" evidence="11">
    <location>
        <begin position="218"/>
        <end position="249"/>
    </location>
</feature>
<dbReference type="EC" id="2.7.13.3" evidence="3"/>
<dbReference type="CDD" id="cd00075">
    <property type="entry name" value="HATPase"/>
    <property type="match status" value="1"/>
</dbReference>
<dbReference type="PANTHER" id="PTHR45528:SF12">
    <property type="entry name" value="SENSOR HISTIDINE KINASE ARSS"/>
    <property type="match status" value="1"/>
</dbReference>
<evidence type="ECO:0000259" key="13">
    <source>
        <dbReference type="PROSITE" id="PS50109"/>
    </source>
</evidence>
<dbReference type="GO" id="GO:0000155">
    <property type="term" value="F:phosphorelay sensor kinase activity"/>
    <property type="evidence" value="ECO:0007669"/>
    <property type="project" value="InterPro"/>
</dbReference>
<dbReference type="Pfam" id="PF02518">
    <property type="entry name" value="HATPase_c"/>
    <property type="match status" value="1"/>
</dbReference>
<dbReference type="InterPro" id="IPR036890">
    <property type="entry name" value="HATPase_C_sf"/>
</dbReference>
<evidence type="ECO:0000256" key="12">
    <source>
        <dbReference type="SAM" id="Phobius"/>
    </source>
</evidence>
<keyword evidence="9" id="KW-0902">Two-component regulatory system</keyword>
<dbReference type="SUPFAM" id="SSF47384">
    <property type="entry name" value="Homodimeric domain of signal transducing histidine kinase"/>
    <property type="match status" value="1"/>
</dbReference>
<dbReference type="PANTHER" id="PTHR45528">
    <property type="entry name" value="SENSOR HISTIDINE KINASE CPXA"/>
    <property type="match status" value="1"/>
</dbReference>
<feature type="transmembrane region" description="Helical" evidence="12">
    <location>
        <begin position="152"/>
        <end position="177"/>
    </location>
</feature>
<reference evidence="14" key="1">
    <citation type="journal article" date="2021" name="PeerJ">
        <title>Extensive microbial diversity within the chicken gut microbiome revealed by metagenomics and culture.</title>
        <authorList>
            <person name="Gilroy R."/>
            <person name="Ravi A."/>
            <person name="Getino M."/>
            <person name="Pursley I."/>
            <person name="Horton D.L."/>
            <person name="Alikhan N.F."/>
            <person name="Baker D."/>
            <person name="Gharbi K."/>
            <person name="Hall N."/>
            <person name="Watson M."/>
            <person name="Adriaenssens E.M."/>
            <person name="Foster-Nyarko E."/>
            <person name="Jarju S."/>
            <person name="Secka A."/>
            <person name="Antonio M."/>
            <person name="Oren A."/>
            <person name="Chaudhuri R.R."/>
            <person name="La Ragione R."/>
            <person name="Hildebrand F."/>
            <person name="Pallen M.J."/>
        </authorList>
    </citation>
    <scope>NUCLEOTIDE SEQUENCE</scope>
    <source>
        <strain evidence="14">6627</strain>
    </source>
</reference>
<evidence type="ECO:0000256" key="4">
    <source>
        <dbReference type="ARBA" id="ARBA00022553"/>
    </source>
</evidence>
<dbReference type="GO" id="GO:0016020">
    <property type="term" value="C:membrane"/>
    <property type="evidence" value="ECO:0007669"/>
    <property type="project" value="UniProtKB-SubCell"/>
</dbReference>
<dbReference type="InterPro" id="IPR003594">
    <property type="entry name" value="HATPase_dom"/>
</dbReference>
<evidence type="ECO:0000256" key="11">
    <source>
        <dbReference type="SAM" id="Coils"/>
    </source>
</evidence>
<feature type="transmembrane region" description="Helical" evidence="12">
    <location>
        <begin position="20"/>
        <end position="39"/>
    </location>
</feature>
<evidence type="ECO:0000256" key="3">
    <source>
        <dbReference type="ARBA" id="ARBA00012438"/>
    </source>
</evidence>
<keyword evidence="4" id="KW-0597">Phosphoprotein</keyword>
<evidence type="ECO:0000256" key="5">
    <source>
        <dbReference type="ARBA" id="ARBA00022679"/>
    </source>
</evidence>
<dbReference type="InterPro" id="IPR005467">
    <property type="entry name" value="His_kinase_dom"/>
</dbReference>
<dbReference type="SMART" id="SM00388">
    <property type="entry name" value="HisKA"/>
    <property type="match status" value="1"/>
</dbReference>
<dbReference type="SUPFAM" id="SSF55874">
    <property type="entry name" value="ATPase domain of HSP90 chaperone/DNA topoisomerase II/histidine kinase"/>
    <property type="match status" value="1"/>
</dbReference>
<keyword evidence="5" id="KW-0808">Transferase</keyword>
<comment type="catalytic activity">
    <reaction evidence="1">
        <text>ATP + protein L-histidine = ADP + protein N-phospho-L-histidine.</text>
        <dbReference type="EC" id="2.7.13.3"/>
    </reaction>
</comment>
<evidence type="ECO:0000256" key="7">
    <source>
        <dbReference type="ARBA" id="ARBA00022777"/>
    </source>
</evidence>
<reference evidence="14" key="2">
    <citation type="submission" date="2021-04" db="EMBL/GenBank/DDBJ databases">
        <authorList>
            <person name="Gilroy R."/>
        </authorList>
    </citation>
    <scope>NUCLEOTIDE SEQUENCE</scope>
    <source>
        <strain evidence="14">6627</strain>
    </source>
</reference>
<evidence type="ECO:0000313" key="14">
    <source>
        <dbReference type="EMBL" id="HIX01650.1"/>
    </source>
</evidence>
<sequence length="457" mass="52102">MTKKEKNKIQTSEKIMTGKIISLVVISILLLSVALLVGVGHEMLEQEEQHANTTLTSLERTEIDSRHDWHILNENSLLNLKTNYVYIYDPTAHDGHTHFYSPQTKQLLHSKLKQIPLFDNLYYNSKFGLLCYVTGTSKGIHYHLWEKINADFLLMIRIIEISILILGITILISLVYVKVIVAQLTQPLNDLTKNANQLIKTNQTEDLLRVPAGSSVEVQNLTSNFNQLLKQLKQQNKRERDFISNATHELKTPIATIKSNVQLIKRRGKEHPEIITKAFNYIDDETRLMQKLIDQLLMISKEGHLQSNQKLINLSDLIRQIKNDIQPTIKQKINLELTNNQNVVADETMLTVIITNLINNAAKYSADDTQIHITLVPYGKQIRLNIADQGMGISKEEKQHIFERFYRGVNVRGTIQGSGLGLSLVAELVKVNNIQVKLADNHPHGTIFSLIFERKSS</sequence>
<protein>
    <recommendedName>
        <fullName evidence="3">histidine kinase</fullName>
        <ecNumber evidence="3">2.7.13.3</ecNumber>
    </recommendedName>
</protein>
<keyword evidence="11" id="KW-0175">Coiled coil</keyword>
<dbReference type="EMBL" id="DXFP01000021">
    <property type="protein sequence ID" value="HIX01650.1"/>
    <property type="molecule type" value="Genomic_DNA"/>
</dbReference>
<dbReference type="Proteomes" id="UP000823963">
    <property type="component" value="Unassembled WGS sequence"/>
</dbReference>
<dbReference type="InterPro" id="IPR036097">
    <property type="entry name" value="HisK_dim/P_sf"/>
</dbReference>
<proteinExistence type="predicted"/>
<keyword evidence="8 12" id="KW-1133">Transmembrane helix</keyword>
<accession>A0A9D1UWD5</accession>
<evidence type="ECO:0000256" key="6">
    <source>
        <dbReference type="ARBA" id="ARBA00022692"/>
    </source>
</evidence>
<dbReference type="PRINTS" id="PR00344">
    <property type="entry name" value="BCTRLSENSOR"/>
</dbReference>
<keyword evidence="10 12" id="KW-0472">Membrane</keyword>
<dbReference type="Gene3D" id="1.10.287.130">
    <property type="match status" value="1"/>
</dbReference>
<dbReference type="AlphaFoldDB" id="A0A9D1UWD5"/>